<organism evidence="1 2">
    <name type="scientific">Paraburkholderia silviterrae</name>
    <dbReference type="NCBI Taxonomy" id="2528715"/>
    <lineage>
        <taxon>Bacteria</taxon>
        <taxon>Pseudomonadati</taxon>
        <taxon>Pseudomonadota</taxon>
        <taxon>Betaproteobacteria</taxon>
        <taxon>Burkholderiales</taxon>
        <taxon>Burkholderiaceae</taxon>
        <taxon>Paraburkholderia</taxon>
    </lineage>
</organism>
<dbReference type="RefSeq" id="WP_133197328.1">
    <property type="nucleotide sequence ID" value="NZ_JBHUCW010000002.1"/>
</dbReference>
<dbReference type="Gene3D" id="2.40.400.10">
    <property type="entry name" value="Acetoacetate decarboxylase-like"/>
    <property type="match status" value="1"/>
</dbReference>
<keyword evidence="2" id="KW-1185">Reference proteome</keyword>
<protein>
    <submittedName>
        <fullName evidence="1">Acetoacetate decarboxylase</fullName>
    </submittedName>
</protein>
<proteinExistence type="predicted"/>
<dbReference type="SUPFAM" id="SSF160104">
    <property type="entry name" value="Acetoacetate decarboxylase-like"/>
    <property type="match status" value="1"/>
</dbReference>
<name>A0A4R5M5A0_9BURK</name>
<accession>A0A4R5M5A0</accession>
<gene>
    <name evidence="1" type="ORF">EYW47_23995</name>
</gene>
<dbReference type="Pfam" id="PF06314">
    <property type="entry name" value="ADC"/>
    <property type="match status" value="1"/>
</dbReference>
<dbReference type="AlphaFoldDB" id="A0A4R5M5A0"/>
<evidence type="ECO:0000313" key="1">
    <source>
        <dbReference type="EMBL" id="TDG20975.1"/>
    </source>
</evidence>
<comment type="caution">
    <text evidence="1">The sequence shown here is derived from an EMBL/GenBank/DDBJ whole genome shotgun (WGS) entry which is preliminary data.</text>
</comment>
<dbReference type="InterPro" id="IPR023375">
    <property type="entry name" value="ADC_dom_sf"/>
</dbReference>
<dbReference type="OrthoDB" id="1950454at2"/>
<reference evidence="1 2" key="1">
    <citation type="submission" date="2019-03" db="EMBL/GenBank/DDBJ databases">
        <title>Paraburkholderia sp. 4M-K11, isolated from subtropical forest soil.</title>
        <authorList>
            <person name="Gao Z.-H."/>
            <person name="Qiu L.-H."/>
        </authorList>
    </citation>
    <scope>NUCLEOTIDE SEQUENCE [LARGE SCALE GENOMIC DNA]</scope>
    <source>
        <strain evidence="1 2">4M-K11</strain>
    </source>
</reference>
<evidence type="ECO:0000313" key="2">
    <source>
        <dbReference type="Proteomes" id="UP000295722"/>
    </source>
</evidence>
<dbReference type="Proteomes" id="UP000295722">
    <property type="component" value="Unassembled WGS sequence"/>
</dbReference>
<dbReference type="InterPro" id="IPR010451">
    <property type="entry name" value="Acetoacetate_decarboxylase"/>
</dbReference>
<dbReference type="GO" id="GO:0016829">
    <property type="term" value="F:lyase activity"/>
    <property type="evidence" value="ECO:0007669"/>
    <property type="project" value="InterPro"/>
</dbReference>
<dbReference type="EMBL" id="SMRP01000013">
    <property type="protein sequence ID" value="TDG20975.1"/>
    <property type="molecule type" value="Genomic_DNA"/>
</dbReference>
<sequence>MLKGYMAPLSPLGKASINPPPPWHYSGDVIGAEFWAEPEATAATLPPGLDPDSSTAGHGVVLFIDWQFTAQDDEFLDPARYQYRECLFLVDAVHKGTPVMWCPYIYVDNDAALARGWAQGFPKKLASVYQTRTFAAPSAAAAPVASGSRFGASLSAHGERLAEARITLRQPVADPKSLLARPTVNRRYFASLAAGLHDKPAVDELVLSVTDNLSVADAWAGDAELLFPEARGEEICAFGPVKVGGGFRFSLAYSVTDLKLLEDLKHAGK</sequence>